<name>B3JDX6_9BACT</name>
<dbReference type="HOGENOM" id="CLU_064448_0_0_10"/>
<dbReference type="Gene3D" id="3.40.1350.10">
    <property type="match status" value="1"/>
</dbReference>
<evidence type="ECO:0000313" key="2">
    <source>
        <dbReference type="EMBL" id="EDV02883.1"/>
    </source>
</evidence>
<dbReference type="OrthoDB" id="9798761at2"/>
<reference evidence="2 3" key="1">
    <citation type="submission" date="2008-04" db="EMBL/GenBank/DDBJ databases">
        <title>Draft genome sequence of Bacteroides coprocola (DSM 17136).</title>
        <authorList>
            <person name="Sudarsanam P."/>
            <person name="Ley R."/>
            <person name="Guruge J."/>
            <person name="Turnbaugh P.J."/>
            <person name="Mahowald M."/>
            <person name="Liep D."/>
            <person name="Gordon J."/>
        </authorList>
    </citation>
    <scope>NUCLEOTIDE SEQUENCE [LARGE SCALE GENOMIC DNA]</scope>
    <source>
        <strain evidence="2 3">DSM 17136</strain>
    </source>
</reference>
<accession>B3JDX6</accession>
<evidence type="ECO:0000259" key="1">
    <source>
        <dbReference type="Pfam" id="PF14088"/>
    </source>
</evidence>
<dbReference type="GeneID" id="79860778"/>
<dbReference type="Pfam" id="PF14088">
    <property type="entry name" value="DUF4268"/>
    <property type="match status" value="1"/>
</dbReference>
<sequence length="366" mass="42403">MYIVDSDNNKLIPAQSTSFKDQNIKERQHLQEWIAKNPEVLGEKLLIIQKEFDGFSDTRERLDLLALDDQGNVVVIENKLDDSGRDVTWQAIKYASYCSSLSKEEIIEIYAKYLGESKDIAIEKICAFYDIDDLEEMDLNLENTQRIFFVAANFRREITSSVLWLRNYGIDARCYKVSPFVYNGKLLVDFDQIIPMKDAEDYVIKMAEKKKAETTQAAATRQRHNERSEFWQKFIDYNQQVNGDYASSAGTPDSWLGKGGIGIPGVSVNIVISKTFSRTEIYVNTGDKDLNKRVYDYYYSQKDKLENQLGTLDWQRLDDRVTCRIAQAKSLTYCNEDDHQEIFEFFTERTSAFIKAFNQASRGFKK</sequence>
<dbReference type="STRING" id="470145.BACCOP_00064"/>
<evidence type="ECO:0000313" key="3">
    <source>
        <dbReference type="Proteomes" id="UP000003146"/>
    </source>
</evidence>
<protein>
    <recommendedName>
        <fullName evidence="1">DUF4268 domain-containing protein</fullName>
    </recommendedName>
</protein>
<dbReference type="eggNOG" id="COG1637">
    <property type="taxonomic scope" value="Bacteria"/>
</dbReference>
<proteinExistence type="predicted"/>
<dbReference type="Proteomes" id="UP000003146">
    <property type="component" value="Unassembled WGS sequence"/>
</dbReference>
<reference evidence="2 3" key="2">
    <citation type="submission" date="2008-04" db="EMBL/GenBank/DDBJ databases">
        <authorList>
            <person name="Fulton L."/>
            <person name="Clifton S."/>
            <person name="Fulton B."/>
            <person name="Xu J."/>
            <person name="Minx P."/>
            <person name="Pepin K.H."/>
            <person name="Johnson M."/>
            <person name="Thiruvilangam P."/>
            <person name="Bhonagiri V."/>
            <person name="Nash W.E."/>
            <person name="Mardis E.R."/>
            <person name="Wilson R.K."/>
        </authorList>
    </citation>
    <scope>NUCLEOTIDE SEQUENCE [LARGE SCALE GENOMIC DNA]</scope>
    <source>
        <strain evidence="2 3">DSM 17136</strain>
    </source>
</reference>
<dbReference type="RefSeq" id="WP_007567918.1">
    <property type="nucleotide sequence ID" value="NZ_DS981464.1"/>
</dbReference>
<feature type="domain" description="DUF4268" evidence="1">
    <location>
        <begin position="227"/>
        <end position="359"/>
    </location>
</feature>
<comment type="caution">
    <text evidence="2">The sequence shown here is derived from an EMBL/GenBank/DDBJ whole genome shotgun (WGS) entry which is preliminary data.</text>
</comment>
<dbReference type="InterPro" id="IPR011856">
    <property type="entry name" value="tRNA_endonuc-like_dom_sf"/>
</dbReference>
<dbReference type="AlphaFoldDB" id="B3JDX6"/>
<organism evidence="2 3">
    <name type="scientific">Phocaeicola coprocola DSM 17136</name>
    <dbReference type="NCBI Taxonomy" id="470145"/>
    <lineage>
        <taxon>Bacteria</taxon>
        <taxon>Pseudomonadati</taxon>
        <taxon>Bacteroidota</taxon>
        <taxon>Bacteroidia</taxon>
        <taxon>Bacteroidales</taxon>
        <taxon>Bacteroidaceae</taxon>
        <taxon>Phocaeicola</taxon>
    </lineage>
</organism>
<dbReference type="EMBL" id="ABIY02000005">
    <property type="protein sequence ID" value="EDV02883.1"/>
    <property type="molecule type" value="Genomic_DNA"/>
</dbReference>
<dbReference type="GO" id="GO:0003676">
    <property type="term" value="F:nucleic acid binding"/>
    <property type="evidence" value="ECO:0007669"/>
    <property type="project" value="InterPro"/>
</dbReference>
<gene>
    <name evidence="2" type="ORF">BACCOP_00064</name>
</gene>
<dbReference type="InterPro" id="IPR025364">
    <property type="entry name" value="DUF4268"/>
</dbReference>